<evidence type="ECO:0000256" key="4">
    <source>
        <dbReference type="ARBA" id="ARBA00022695"/>
    </source>
</evidence>
<dbReference type="EMBL" id="BHYK01000022">
    <property type="protein sequence ID" value="GCD11840.1"/>
    <property type="molecule type" value="Genomic_DNA"/>
</dbReference>
<evidence type="ECO:0000256" key="3">
    <source>
        <dbReference type="ARBA" id="ARBA00022679"/>
    </source>
</evidence>
<keyword evidence="6" id="KW-0067">ATP-binding</keyword>
<keyword evidence="3" id="KW-0808">Transferase</keyword>
<keyword evidence="9" id="KW-1185">Reference proteome</keyword>
<accession>A0A401UQP1</accession>
<dbReference type="GO" id="GO:0009435">
    <property type="term" value="P:NAD+ biosynthetic process"/>
    <property type="evidence" value="ECO:0007669"/>
    <property type="project" value="InterPro"/>
</dbReference>
<comment type="caution">
    <text evidence="8">The sequence shown here is derived from an EMBL/GenBank/DDBJ whole genome shotgun (WGS) entry which is preliminary data.</text>
</comment>
<dbReference type="SUPFAM" id="SSF109604">
    <property type="entry name" value="HD-domain/PDEase-like"/>
    <property type="match status" value="1"/>
</dbReference>
<dbReference type="PANTHER" id="PTHR39321">
    <property type="entry name" value="NICOTINATE-NUCLEOTIDE ADENYLYLTRANSFERASE-RELATED"/>
    <property type="match status" value="1"/>
</dbReference>
<reference evidence="8 9" key="1">
    <citation type="submission" date="2018-11" db="EMBL/GenBank/DDBJ databases">
        <title>Genome sequencing and assembly of Clostridium tagluense strain A121.</title>
        <authorList>
            <person name="Murakami T."/>
            <person name="Segawa T."/>
            <person name="Shcherbakova V.A."/>
            <person name="Mori H."/>
            <person name="Yoshimura Y."/>
        </authorList>
    </citation>
    <scope>NUCLEOTIDE SEQUENCE [LARGE SCALE GENOMIC DNA]</scope>
    <source>
        <strain evidence="8 9">A121</strain>
    </source>
</reference>
<dbReference type="SUPFAM" id="SSF48371">
    <property type="entry name" value="ARM repeat"/>
    <property type="match status" value="1"/>
</dbReference>
<keyword evidence="5" id="KW-0547">Nucleotide-binding</keyword>
<evidence type="ECO:0008006" key="10">
    <source>
        <dbReference type="Google" id="ProtNLM"/>
    </source>
</evidence>
<dbReference type="InterPro" id="IPR014729">
    <property type="entry name" value="Rossmann-like_a/b/a_fold"/>
</dbReference>
<evidence type="ECO:0000256" key="6">
    <source>
        <dbReference type="ARBA" id="ARBA00022840"/>
    </source>
</evidence>
<evidence type="ECO:0000313" key="8">
    <source>
        <dbReference type="EMBL" id="GCD11840.1"/>
    </source>
</evidence>
<evidence type="ECO:0000256" key="5">
    <source>
        <dbReference type="ARBA" id="ARBA00022741"/>
    </source>
</evidence>
<protein>
    <recommendedName>
        <fullName evidence="10">Cytidyltransferase</fullName>
    </recommendedName>
</protein>
<dbReference type="GO" id="GO:0016779">
    <property type="term" value="F:nucleotidyltransferase activity"/>
    <property type="evidence" value="ECO:0007669"/>
    <property type="project" value="UniProtKB-KW"/>
</dbReference>
<dbReference type="PANTHER" id="PTHR39321:SF3">
    <property type="entry name" value="PHOSPHOPANTETHEINE ADENYLYLTRANSFERASE"/>
    <property type="match status" value="1"/>
</dbReference>
<dbReference type="Gene3D" id="3.40.50.620">
    <property type="entry name" value="HUPs"/>
    <property type="match status" value="1"/>
</dbReference>
<evidence type="ECO:0000256" key="1">
    <source>
        <dbReference type="ARBA" id="ARBA00004790"/>
    </source>
</evidence>
<keyword evidence="4" id="KW-0548">Nucleotidyltransferase</keyword>
<organism evidence="8 9">
    <name type="scientific">Clostridium tagluense</name>
    <dbReference type="NCBI Taxonomy" id="360422"/>
    <lineage>
        <taxon>Bacteria</taxon>
        <taxon>Bacillati</taxon>
        <taxon>Bacillota</taxon>
        <taxon>Clostridia</taxon>
        <taxon>Eubacteriales</taxon>
        <taxon>Clostridiaceae</taxon>
        <taxon>Clostridium</taxon>
    </lineage>
</organism>
<gene>
    <name evidence="8" type="ORF">Ctaglu_34630</name>
</gene>
<evidence type="ECO:0000256" key="2">
    <source>
        <dbReference type="ARBA" id="ARBA00022642"/>
    </source>
</evidence>
<dbReference type="Proteomes" id="UP000287872">
    <property type="component" value="Unassembled WGS sequence"/>
</dbReference>
<evidence type="ECO:0000313" key="9">
    <source>
        <dbReference type="Proteomes" id="UP000287872"/>
    </source>
</evidence>
<dbReference type="InterPro" id="IPR016024">
    <property type="entry name" value="ARM-type_fold"/>
</dbReference>
<evidence type="ECO:0000256" key="7">
    <source>
        <dbReference type="ARBA" id="ARBA00023027"/>
    </source>
</evidence>
<name>A0A401UQP1_9CLOT</name>
<dbReference type="RefSeq" id="WP_125004001.1">
    <property type="nucleotide sequence ID" value="NZ_BHYK01000022.1"/>
</dbReference>
<dbReference type="InterPro" id="IPR005248">
    <property type="entry name" value="NadD/NMNAT"/>
</dbReference>
<dbReference type="SUPFAM" id="SSF52374">
    <property type="entry name" value="Nucleotidylyl transferase"/>
    <property type="match status" value="1"/>
</dbReference>
<comment type="pathway">
    <text evidence="1">Cofactor biosynthesis; NAD(+) biosynthesis.</text>
</comment>
<sequence>MQAIDFKEINQKISKKLLSPKYLKRHDIPKALIEDFLSSSCYLENLRIMIECMDFTCTRTLLICEPVMTELCKDNLPKDMLKYLYNFALDKSFPEAVTITLHSNLETACRLYLTVLRIVCNVQKSYSDSTWQSEYAMNFLLQEEIESLENDDEYVKFTKAFKKDYIYEMMKLNGEVFKYNTLDHICGVHSLSVYLARQLKRKNVKIDLGRVSGAAAGHDVGKYGCFGDDLKRVPHLHYYYTDQWFKKHNINYIRNIAINHSTWDLELENLSLESLILIYSDFRVKNLETSFGPTMNIFSLDKSFKVILDKLENVDEKKEKRYRRVYAKLKDFEDYLISIGINTCLDKDENHAIPKSPIYSLMQGNDIVQNLKYLSINHNINLMHTLRDEFSLDEVLEQARSEKDWKNLRQYIMVFEEYSTYLTQKQKLQTIKFLYDNLTHSEDDIRRVCAQLIGVLIAIFDEYYSKEIPKNVNIENPNTPSSDLFAEYLNLLLYPSHKMISSHKTWMGYSTRIMVNSLFENCRKSMLIPYRNIILKYYDSAHFGNTETQLFLLVTAKYIPMEPYEEKLSVLFKYVISMTNKRSSILRLSALEIINDLIIKLPKSNYLKENLIGQFSSYYTKSKLPAENLLKLRIFTLLNLKTSIPIFQKFCEEDYAKIPDIFLSNLKTATDWIKKKNQIDLLLNYTLNKAPATGLHTAIHFCNLLKVSAIESVRSRAGIAILKIMPTLTLPERNEISVELLRALEIEGHRFTEYIPPYFGEILLWLQPVELNEIIDDLKIKIKIANENVKPLILKTLGVCLANYPKYRSRFIEKSEDYDNRLLNILGILLNGLADYKTKVKQSAISTLGKDVFGSKLLSLEEKIVIFKLTAKKILTLITEDSAEQLLFLTNSAALNHIYRFISDFTFFIGEINIPIPSKTAFFPGTFDPFSLSHKNIAKSIRNMGFEVYLSVDEFSWSKKTLPNLLRKNLLSMSIADELDIFIYPESFPTNISNPEDLKVLKENFSESQVYFASGSDVILNATCYKKPVTEFSIHTFPHIIFERGKNKQLDEAKKRILGEIKLINLPSSYASISSSQIRNYIDDNRDISSLIDPLVQQYIYENGFYQREPQDKLSLAYPHIDIEFAEEFTESFIKKLSNSCSDKELVFQILTQLSKKIAPKLVIIKNIQSHEILGFASMHWIRSNILYSELYDDKLSRYVRENASGRIILIDLVYINNKEKSKEKNKILEQILITESLAYALSKDYEYAIFKPILQELYAPSLIELLYLHGFKKVDTTDPSLTALVVDMNSPCVLNLDLENILKEPFRSSARVKQVICSTRKRLQQVISNLYPGELVLSFDSDVLHQQMIKKVCSENDVPIKISHTKQNGEAMCVPYGDILDRYIVPNTVTKSLHTEKFFNPELKEFHIGEFPYYLNLKHQIKMIKSFNRPVILVDNILHKGYRMKALDPLLKKESINVKKIIAGILSGRGKDLMDMQHRDVDSVYFIPKLKIWFNENTLYPFIGGDALWRGTYPKRNLLPSINLILPYTYPVFIKNVLPKNLYELSRVCIENSIELLKVLENEYHILYTRNLTLASLGEVFTVPRCPDIGRDMHYDLNISPSHYLENDLQQLRRLDNLL</sequence>
<dbReference type="GO" id="GO:0005524">
    <property type="term" value="F:ATP binding"/>
    <property type="evidence" value="ECO:0007669"/>
    <property type="project" value="UniProtKB-KW"/>
</dbReference>
<dbReference type="OrthoDB" id="1703792at2"/>
<proteinExistence type="predicted"/>
<keyword evidence="2" id="KW-0662">Pyridine nucleotide biosynthesis</keyword>
<keyword evidence="7" id="KW-0520">NAD</keyword>